<dbReference type="EMBL" id="VXIV02000165">
    <property type="protein sequence ID" value="KAF6040213.1"/>
    <property type="molecule type" value="Genomic_DNA"/>
</dbReference>
<dbReference type="AlphaFoldDB" id="A0A7J7KQ73"/>
<evidence type="ECO:0000313" key="7">
    <source>
        <dbReference type="Proteomes" id="UP000593567"/>
    </source>
</evidence>
<proteinExistence type="predicted"/>
<dbReference type="GO" id="GO:0005737">
    <property type="term" value="C:cytoplasm"/>
    <property type="evidence" value="ECO:0007669"/>
    <property type="project" value="UniProtKB-SubCell"/>
</dbReference>
<dbReference type="OrthoDB" id="6228811at2759"/>
<dbReference type="Pfam" id="PF07004">
    <property type="entry name" value="SHIPPO-rpt"/>
    <property type="match status" value="2"/>
</dbReference>
<dbReference type="PANTHER" id="PTHR35678">
    <property type="entry name" value="PROTEIN STPG4"/>
    <property type="match status" value="1"/>
</dbReference>
<feature type="compositionally biased region" description="Low complexity" evidence="5">
    <location>
        <begin position="81"/>
        <end position="100"/>
    </location>
</feature>
<dbReference type="PANTHER" id="PTHR35678:SF1">
    <property type="entry name" value="PROTEIN STPG4"/>
    <property type="match status" value="1"/>
</dbReference>
<keyword evidence="4" id="KW-0539">Nucleus</keyword>
<dbReference type="GO" id="GO:0044727">
    <property type="term" value="P:epigenetic programing of male pronucleus"/>
    <property type="evidence" value="ECO:0007669"/>
    <property type="project" value="TreeGrafter"/>
</dbReference>
<evidence type="ECO:0000256" key="2">
    <source>
        <dbReference type="ARBA" id="ARBA00004496"/>
    </source>
</evidence>
<feature type="region of interest" description="Disordered" evidence="5">
    <location>
        <begin position="70"/>
        <end position="112"/>
    </location>
</feature>
<protein>
    <submittedName>
        <fullName evidence="6">C2orf61</fullName>
    </submittedName>
</protein>
<gene>
    <name evidence="6" type="ORF">EB796_001494</name>
</gene>
<organism evidence="6 7">
    <name type="scientific">Bugula neritina</name>
    <name type="common">Brown bryozoan</name>
    <name type="synonym">Sertularia neritina</name>
    <dbReference type="NCBI Taxonomy" id="10212"/>
    <lineage>
        <taxon>Eukaryota</taxon>
        <taxon>Metazoa</taxon>
        <taxon>Spiralia</taxon>
        <taxon>Lophotrochozoa</taxon>
        <taxon>Bryozoa</taxon>
        <taxon>Gymnolaemata</taxon>
        <taxon>Cheilostomatida</taxon>
        <taxon>Flustrina</taxon>
        <taxon>Buguloidea</taxon>
        <taxon>Bugulidae</taxon>
        <taxon>Bugula</taxon>
    </lineage>
</organism>
<dbReference type="Proteomes" id="UP000593567">
    <property type="component" value="Unassembled WGS sequence"/>
</dbReference>
<dbReference type="GO" id="GO:0042585">
    <property type="term" value="C:germinal vesicle"/>
    <property type="evidence" value="ECO:0007669"/>
    <property type="project" value="TreeGrafter"/>
</dbReference>
<dbReference type="GO" id="GO:0001940">
    <property type="term" value="C:male pronucleus"/>
    <property type="evidence" value="ECO:0007669"/>
    <property type="project" value="TreeGrafter"/>
</dbReference>
<dbReference type="InterPro" id="IPR010736">
    <property type="entry name" value="SHIPPO-rpt"/>
</dbReference>
<evidence type="ECO:0000256" key="5">
    <source>
        <dbReference type="SAM" id="MobiDB-lite"/>
    </source>
</evidence>
<name>A0A7J7KQ73_BUGNE</name>
<dbReference type="GO" id="GO:0003682">
    <property type="term" value="F:chromatin binding"/>
    <property type="evidence" value="ECO:0007669"/>
    <property type="project" value="TreeGrafter"/>
</dbReference>
<sequence length="142" mass="15939">MPEMTYRFKNTGRVGKDVLNEGIVDKNIDVAPNQYETLKYNCTSVTDPKNKNYTFKSTIKRFPTIYFKPKEGPAPGQYDAKSTPSTPSISSSFKSSTPRFKTSHTRVPGPGMYEATFQSPASKTISKMGRVHGLFFSCSFQR</sequence>
<evidence type="ECO:0000313" key="6">
    <source>
        <dbReference type="EMBL" id="KAF6040213.1"/>
    </source>
</evidence>
<evidence type="ECO:0000256" key="3">
    <source>
        <dbReference type="ARBA" id="ARBA00022490"/>
    </source>
</evidence>
<evidence type="ECO:0000256" key="4">
    <source>
        <dbReference type="ARBA" id="ARBA00023242"/>
    </source>
</evidence>
<comment type="caution">
    <text evidence="6">The sequence shown here is derived from an EMBL/GenBank/DDBJ whole genome shotgun (WGS) entry which is preliminary data.</text>
</comment>
<dbReference type="GO" id="GO:0001939">
    <property type="term" value="C:female pronucleus"/>
    <property type="evidence" value="ECO:0007669"/>
    <property type="project" value="TreeGrafter"/>
</dbReference>
<keyword evidence="7" id="KW-1185">Reference proteome</keyword>
<comment type="subcellular location">
    <subcellularLocation>
        <location evidence="2">Cytoplasm</location>
    </subcellularLocation>
    <subcellularLocation>
        <location evidence="1">Nucleus</location>
    </subcellularLocation>
</comment>
<accession>A0A7J7KQ73</accession>
<keyword evidence="3" id="KW-0963">Cytoplasm</keyword>
<evidence type="ECO:0000256" key="1">
    <source>
        <dbReference type="ARBA" id="ARBA00004123"/>
    </source>
</evidence>
<dbReference type="GO" id="GO:0042393">
    <property type="term" value="F:histone binding"/>
    <property type="evidence" value="ECO:0007669"/>
    <property type="project" value="TreeGrafter"/>
</dbReference>
<reference evidence="6" key="1">
    <citation type="submission" date="2020-06" db="EMBL/GenBank/DDBJ databases">
        <title>Draft genome of Bugula neritina, a colonial animal packing powerful symbionts and potential medicines.</title>
        <authorList>
            <person name="Rayko M."/>
        </authorList>
    </citation>
    <scope>NUCLEOTIDE SEQUENCE [LARGE SCALE GENOMIC DNA]</scope>
    <source>
        <strain evidence="6">Kwan_BN1</strain>
    </source>
</reference>